<dbReference type="SUPFAM" id="SSF48452">
    <property type="entry name" value="TPR-like"/>
    <property type="match status" value="1"/>
</dbReference>
<reference evidence="3 4" key="1">
    <citation type="submission" date="2018-11" db="EMBL/GenBank/DDBJ databases">
        <title>Genomic Encyclopedia of Type Strains, Phase IV (KMG-IV): sequencing the most valuable type-strain genomes for metagenomic binning, comparative biology and taxonomic classification.</title>
        <authorList>
            <person name="Goeker M."/>
        </authorList>
    </citation>
    <scope>NUCLEOTIDE SEQUENCE [LARGE SCALE GENOMIC DNA]</scope>
    <source>
        <strain evidence="3 4">DSM 5900</strain>
    </source>
</reference>
<organism evidence="3 4">
    <name type="scientific">Stella humosa</name>
    <dbReference type="NCBI Taxonomy" id="94"/>
    <lineage>
        <taxon>Bacteria</taxon>
        <taxon>Pseudomonadati</taxon>
        <taxon>Pseudomonadota</taxon>
        <taxon>Alphaproteobacteria</taxon>
        <taxon>Rhodospirillales</taxon>
        <taxon>Stellaceae</taxon>
        <taxon>Stella</taxon>
    </lineage>
</organism>
<protein>
    <recommendedName>
        <fullName evidence="1">Cell division coordinator CpoB</fullName>
    </recommendedName>
</protein>
<feature type="compositionally biased region" description="Basic and acidic residues" evidence="2">
    <location>
        <begin position="81"/>
        <end position="101"/>
    </location>
</feature>
<sequence length="318" mass="34435" precursor="true">MPRPRIVAALAAASLVSSALLQASLAQTSPYAPQYQQQPSAGPSAAYAQQEMRLNQLEDQIRQLTGRLEELTHQINQVRQGQERAQRDTEFRLTELERGGRSAEPAQGEAPRAAAEPPRAPPEPPRAAPPPIRDGRTTEPPPPGQARVIAPPGPGTTTVRPSAAPPPPTPRPPQEQTAAAPRAPQPEATLPAGAPQQQYDQAFALLARADYDGAERALKGFLRQHPNDNLAGNAQYWLGETYYVRQDYQNAAIAFGEGFQRYPKNAKSPDNLLKLGMSLAQLNRKPEACAALGRLDQAADAPANVKDRGKRERQRLGC</sequence>
<dbReference type="AlphaFoldDB" id="A0A3N1LQ33"/>
<accession>A0A3N1LQ33</accession>
<dbReference type="Gene3D" id="1.25.40.10">
    <property type="entry name" value="Tetratricopeptide repeat domain"/>
    <property type="match status" value="1"/>
</dbReference>
<dbReference type="InterPro" id="IPR019734">
    <property type="entry name" value="TPR_rpt"/>
</dbReference>
<keyword evidence="1" id="KW-0131">Cell cycle</keyword>
<feature type="region of interest" description="Disordered" evidence="2">
    <location>
        <begin position="78"/>
        <end position="192"/>
    </location>
</feature>
<dbReference type="Proteomes" id="UP000278222">
    <property type="component" value="Unassembled WGS sequence"/>
</dbReference>
<keyword evidence="1" id="KW-0732">Signal</keyword>
<feature type="compositionally biased region" description="Low complexity" evidence="2">
    <location>
        <begin position="103"/>
        <end position="117"/>
    </location>
</feature>
<dbReference type="GO" id="GO:0043093">
    <property type="term" value="P:FtsZ-dependent cytokinesis"/>
    <property type="evidence" value="ECO:0007669"/>
    <property type="project" value="UniProtKB-UniRule"/>
</dbReference>
<dbReference type="EMBL" id="RJKX01000014">
    <property type="protein sequence ID" value="ROP91305.1"/>
    <property type="molecule type" value="Genomic_DNA"/>
</dbReference>
<feature type="compositionally biased region" description="Low complexity" evidence="2">
    <location>
        <begin position="174"/>
        <end position="189"/>
    </location>
</feature>
<dbReference type="OrthoDB" id="7185608at2"/>
<keyword evidence="1" id="KW-0574">Periplasm</keyword>
<comment type="similarity">
    <text evidence="1">Belongs to the CpoB family.</text>
</comment>
<dbReference type="InterPro" id="IPR011990">
    <property type="entry name" value="TPR-like_helical_dom_sf"/>
</dbReference>
<dbReference type="HAMAP" id="MF_02066">
    <property type="entry name" value="CpoB"/>
    <property type="match status" value="1"/>
</dbReference>
<evidence type="ECO:0000313" key="4">
    <source>
        <dbReference type="Proteomes" id="UP000278222"/>
    </source>
</evidence>
<dbReference type="Pfam" id="PF13174">
    <property type="entry name" value="TPR_6"/>
    <property type="match status" value="1"/>
</dbReference>
<feature type="chain" id="PRO_5018341408" description="Cell division coordinator CpoB" evidence="1">
    <location>
        <begin position="24"/>
        <end position="318"/>
    </location>
</feature>
<name>A0A3N1LQ33_9PROT</name>
<dbReference type="RefSeq" id="WP_123691071.1">
    <property type="nucleotide sequence ID" value="NZ_RJKX01000014.1"/>
</dbReference>
<comment type="subcellular location">
    <subcellularLocation>
        <location evidence="1">Periplasm</location>
    </subcellularLocation>
</comment>
<feature type="compositionally biased region" description="Pro residues" evidence="2">
    <location>
        <begin position="118"/>
        <end position="132"/>
    </location>
</feature>
<evidence type="ECO:0000256" key="2">
    <source>
        <dbReference type="SAM" id="MobiDB-lite"/>
    </source>
</evidence>
<dbReference type="InterPro" id="IPR014162">
    <property type="entry name" value="CpoB_C"/>
</dbReference>
<keyword evidence="1" id="KW-0132">Cell division</keyword>
<dbReference type="InterPro" id="IPR034706">
    <property type="entry name" value="CpoB"/>
</dbReference>
<feature type="compositionally biased region" description="Pro residues" evidence="2">
    <location>
        <begin position="163"/>
        <end position="173"/>
    </location>
</feature>
<keyword evidence="4" id="KW-1185">Reference proteome</keyword>
<comment type="caution">
    <text evidence="3">The sequence shown here is derived from an EMBL/GenBank/DDBJ whole genome shotgun (WGS) entry which is preliminary data.</text>
</comment>
<feature type="signal peptide" evidence="1">
    <location>
        <begin position="1"/>
        <end position="23"/>
    </location>
</feature>
<evidence type="ECO:0000256" key="1">
    <source>
        <dbReference type="HAMAP-Rule" id="MF_02066"/>
    </source>
</evidence>
<proteinExistence type="inferred from homology"/>
<comment type="function">
    <text evidence="1">Mediates coordination of peptidoglycan synthesis and outer membrane constriction during cell division.</text>
</comment>
<dbReference type="Gene3D" id="1.20.5.110">
    <property type="match status" value="1"/>
</dbReference>
<dbReference type="NCBIfam" id="TIGR02795">
    <property type="entry name" value="tol_pal_ybgF"/>
    <property type="match status" value="1"/>
</dbReference>
<gene>
    <name evidence="1" type="primary">cpoB</name>
    <name evidence="3" type="ORF">EDC65_3171</name>
</gene>
<evidence type="ECO:0000313" key="3">
    <source>
        <dbReference type="EMBL" id="ROP91305.1"/>
    </source>
</evidence>
<dbReference type="GO" id="GO:0030288">
    <property type="term" value="C:outer membrane-bounded periplasmic space"/>
    <property type="evidence" value="ECO:0007669"/>
    <property type="project" value="UniProtKB-UniRule"/>
</dbReference>